<evidence type="ECO:0000313" key="2">
    <source>
        <dbReference type="EMBL" id="GCD93187.1"/>
    </source>
</evidence>
<sequence length="250" mass="26123">MLRVSLFLVLLMFALAFSVPVPYVVVRPSSTLDTLGENEGRPVVEISGPARVYPTTGRLLLTTVGVGARGERHHLGSLLRAWWDTDKAVVPKESVYPDGKSGQQVLEANLRDMNKAQDNATVAALAYLGMSTEQAKPTFHTGRVGGPSAGLFLALGIVDKLSGQDLTGGRTIAGTGAIDADGRVRRIGGLPMKLLAAKRDQATVFVLPRAECGEADRAGNGGLRLVPVETLAGAVDALKALGTGGKVPSC</sequence>
<dbReference type="AlphaFoldDB" id="A0A401YF39"/>
<dbReference type="InterPro" id="IPR020568">
    <property type="entry name" value="Ribosomal_Su5_D2-typ_SF"/>
</dbReference>
<protein>
    <recommendedName>
        <fullName evidence="1">Lon proteolytic domain-containing protein</fullName>
    </recommendedName>
</protein>
<name>A0A401YF39_9ACTN</name>
<dbReference type="SUPFAM" id="SSF54211">
    <property type="entry name" value="Ribosomal protein S5 domain 2-like"/>
    <property type="match status" value="1"/>
</dbReference>
<dbReference type="EMBL" id="BIFH01000013">
    <property type="protein sequence ID" value="GCD93187.1"/>
    <property type="molecule type" value="Genomic_DNA"/>
</dbReference>
<dbReference type="InterPro" id="IPR014721">
    <property type="entry name" value="Ribsml_uS5_D2-typ_fold_subgr"/>
</dbReference>
<dbReference type="Pfam" id="PF05362">
    <property type="entry name" value="Lon_C"/>
    <property type="match status" value="1"/>
</dbReference>
<evidence type="ECO:0000313" key="3">
    <source>
        <dbReference type="Proteomes" id="UP000286931"/>
    </source>
</evidence>
<dbReference type="InterPro" id="IPR008269">
    <property type="entry name" value="Lon_proteolytic"/>
</dbReference>
<evidence type="ECO:0000259" key="1">
    <source>
        <dbReference type="Pfam" id="PF05362"/>
    </source>
</evidence>
<dbReference type="GO" id="GO:0004176">
    <property type="term" value="F:ATP-dependent peptidase activity"/>
    <property type="evidence" value="ECO:0007669"/>
    <property type="project" value="InterPro"/>
</dbReference>
<gene>
    <name evidence="2" type="ORF">EHYA_00830</name>
</gene>
<dbReference type="GO" id="GO:0004252">
    <property type="term" value="F:serine-type endopeptidase activity"/>
    <property type="evidence" value="ECO:0007669"/>
    <property type="project" value="InterPro"/>
</dbReference>
<dbReference type="GO" id="GO:0006508">
    <property type="term" value="P:proteolysis"/>
    <property type="evidence" value="ECO:0007669"/>
    <property type="project" value="InterPro"/>
</dbReference>
<organism evidence="2 3">
    <name type="scientific">Embleya hyalina</name>
    <dbReference type="NCBI Taxonomy" id="516124"/>
    <lineage>
        <taxon>Bacteria</taxon>
        <taxon>Bacillati</taxon>
        <taxon>Actinomycetota</taxon>
        <taxon>Actinomycetes</taxon>
        <taxon>Kitasatosporales</taxon>
        <taxon>Streptomycetaceae</taxon>
        <taxon>Embleya</taxon>
    </lineage>
</organism>
<dbReference type="InterPro" id="IPR027065">
    <property type="entry name" value="Lon_Prtase"/>
</dbReference>
<feature type="domain" description="Lon proteolytic" evidence="1">
    <location>
        <begin position="146"/>
        <end position="211"/>
    </location>
</feature>
<dbReference type="PANTHER" id="PTHR10046">
    <property type="entry name" value="ATP DEPENDENT LON PROTEASE FAMILY MEMBER"/>
    <property type="match status" value="1"/>
</dbReference>
<proteinExistence type="predicted"/>
<accession>A0A401YF39</accession>
<comment type="caution">
    <text evidence="2">The sequence shown here is derived from an EMBL/GenBank/DDBJ whole genome shotgun (WGS) entry which is preliminary data.</text>
</comment>
<dbReference type="GO" id="GO:0030163">
    <property type="term" value="P:protein catabolic process"/>
    <property type="evidence" value="ECO:0007669"/>
    <property type="project" value="InterPro"/>
</dbReference>
<keyword evidence="3" id="KW-1185">Reference proteome</keyword>
<reference evidence="2 3" key="1">
    <citation type="submission" date="2018-12" db="EMBL/GenBank/DDBJ databases">
        <title>Draft genome sequence of Embleya hyalina NBRC 13850T.</title>
        <authorList>
            <person name="Komaki H."/>
            <person name="Hosoyama A."/>
            <person name="Kimura A."/>
            <person name="Ichikawa N."/>
            <person name="Tamura T."/>
        </authorList>
    </citation>
    <scope>NUCLEOTIDE SEQUENCE [LARGE SCALE GENOMIC DNA]</scope>
    <source>
        <strain evidence="2 3">NBRC 13850</strain>
    </source>
</reference>
<dbReference type="Proteomes" id="UP000286931">
    <property type="component" value="Unassembled WGS sequence"/>
</dbReference>
<dbReference type="Gene3D" id="3.30.230.10">
    <property type="match status" value="1"/>
</dbReference>
<dbReference type="GO" id="GO:0005524">
    <property type="term" value="F:ATP binding"/>
    <property type="evidence" value="ECO:0007669"/>
    <property type="project" value="InterPro"/>
</dbReference>